<dbReference type="PATRIC" id="fig|449659.4.peg.1549"/>
<organism evidence="2 3">
    <name type="scientific">Ligilactobacillus pobuzihii</name>
    <dbReference type="NCBI Taxonomy" id="449659"/>
    <lineage>
        <taxon>Bacteria</taxon>
        <taxon>Bacillati</taxon>
        <taxon>Bacillota</taxon>
        <taxon>Bacilli</taxon>
        <taxon>Lactobacillales</taxon>
        <taxon>Lactobacillaceae</taxon>
        <taxon>Ligilactobacillus</taxon>
    </lineage>
</organism>
<evidence type="ECO:0000313" key="2">
    <source>
        <dbReference type="EMBL" id="KRN99519.1"/>
    </source>
</evidence>
<comment type="caution">
    <text evidence="2">The sequence shown here is derived from an EMBL/GenBank/DDBJ whole genome shotgun (WGS) entry which is preliminary data.</text>
</comment>
<dbReference type="EMBL" id="JQCN01000031">
    <property type="protein sequence ID" value="KRN99519.1"/>
    <property type="molecule type" value="Genomic_DNA"/>
</dbReference>
<accession>A0A0R2LC22</accession>
<reference evidence="2 3" key="1">
    <citation type="journal article" date="2015" name="Genome Announc.">
        <title>Expanding the biotechnology potential of lactobacilli through comparative genomics of 213 strains and associated genera.</title>
        <authorList>
            <person name="Sun Z."/>
            <person name="Harris H.M."/>
            <person name="McCann A."/>
            <person name="Guo C."/>
            <person name="Argimon S."/>
            <person name="Zhang W."/>
            <person name="Yang X."/>
            <person name="Jeffery I.B."/>
            <person name="Cooney J.C."/>
            <person name="Kagawa T.F."/>
            <person name="Liu W."/>
            <person name="Song Y."/>
            <person name="Salvetti E."/>
            <person name="Wrobel A."/>
            <person name="Rasinkangas P."/>
            <person name="Parkhill J."/>
            <person name="Rea M.C."/>
            <person name="O'Sullivan O."/>
            <person name="Ritari J."/>
            <person name="Douillard F.P."/>
            <person name="Paul Ross R."/>
            <person name="Yang R."/>
            <person name="Briner A.E."/>
            <person name="Felis G.E."/>
            <person name="de Vos W.M."/>
            <person name="Barrangou R."/>
            <person name="Klaenhammer T.R."/>
            <person name="Caufield P.W."/>
            <person name="Cui Y."/>
            <person name="Zhang H."/>
            <person name="O'Toole P.W."/>
        </authorList>
    </citation>
    <scope>NUCLEOTIDE SEQUENCE [LARGE SCALE GENOMIC DNA]</scope>
    <source>
        <strain evidence="2 3">NBRC 103219</strain>
    </source>
</reference>
<dbReference type="AlphaFoldDB" id="A0A0R2LC22"/>
<gene>
    <name evidence="2" type="ORF">IV66_GL001523</name>
</gene>
<proteinExistence type="predicted"/>
<evidence type="ECO:0008006" key="4">
    <source>
        <dbReference type="Google" id="ProtNLM"/>
    </source>
</evidence>
<sequence length="125" mass="12729">MTEVYKMMKDDGNGGEAQFYPQSHADAIIDLEKFIKAHGGGTGGTGEKGDPGLSAYEVAQENGYTGTEKEWLASLKGATGAKGADGKNGADGKQGPAGKDGENGKQGPQGPAGDSSIKLVKVKDV</sequence>
<dbReference type="STRING" id="449659.IV66_GL001523"/>
<protein>
    <recommendedName>
        <fullName evidence="4">Collagen-like protein</fullName>
    </recommendedName>
</protein>
<name>A0A0R2LC22_9LACO</name>
<dbReference type="Pfam" id="PF01391">
    <property type="entry name" value="Collagen"/>
    <property type="match status" value="1"/>
</dbReference>
<feature type="region of interest" description="Disordered" evidence="1">
    <location>
        <begin position="75"/>
        <end position="125"/>
    </location>
</feature>
<dbReference type="Proteomes" id="UP000051886">
    <property type="component" value="Unassembled WGS sequence"/>
</dbReference>
<dbReference type="InterPro" id="IPR008160">
    <property type="entry name" value="Collagen"/>
</dbReference>
<evidence type="ECO:0000256" key="1">
    <source>
        <dbReference type="SAM" id="MobiDB-lite"/>
    </source>
</evidence>
<evidence type="ECO:0000313" key="3">
    <source>
        <dbReference type="Proteomes" id="UP000051886"/>
    </source>
</evidence>
<dbReference type="RefSeq" id="WP_017868776.1">
    <property type="nucleotide sequence ID" value="NZ_BJYB01000024.1"/>
</dbReference>
<feature type="region of interest" description="Disordered" evidence="1">
    <location>
        <begin position="37"/>
        <end position="56"/>
    </location>
</feature>
<keyword evidence="3" id="KW-1185">Reference proteome</keyword>